<comment type="caution">
    <text evidence="1">The sequence shown here is derived from an EMBL/GenBank/DDBJ whole genome shotgun (WGS) entry which is preliminary data.</text>
</comment>
<sequence>MSDPQIEERIRALGTELRERLTYCLTHGEGSEHDAAMQRARDIRDEIESYGYPVLWQFSTDSVTLEPRADITILQVKEDLSPELQAIYDKWFLERAGWRRRSVPNA</sequence>
<reference evidence="1 2" key="1">
    <citation type="journal article" date="2016" name="Nat. Commun.">
        <title>Thousands of microbial genomes shed light on interconnected biogeochemical processes in an aquifer system.</title>
        <authorList>
            <person name="Anantharaman K."/>
            <person name="Brown C.T."/>
            <person name="Hug L.A."/>
            <person name="Sharon I."/>
            <person name="Castelle C.J."/>
            <person name="Probst A.J."/>
            <person name="Thomas B.C."/>
            <person name="Singh A."/>
            <person name="Wilkins M.J."/>
            <person name="Karaoz U."/>
            <person name="Brodie E.L."/>
            <person name="Williams K.H."/>
            <person name="Hubbard S.S."/>
            <person name="Banfield J.F."/>
        </authorList>
    </citation>
    <scope>NUCLEOTIDE SEQUENCE [LARGE SCALE GENOMIC DNA]</scope>
</reference>
<dbReference type="Proteomes" id="UP000179281">
    <property type="component" value="Unassembled WGS sequence"/>
</dbReference>
<protein>
    <submittedName>
        <fullName evidence="1">Uncharacterized protein</fullName>
    </submittedName>
</protein>
<proteinExistence type="predicted"/>
<dbReference type="EMBL" id="MHLD01000003">
    <property type="protein sequence ID" value="OGZ02913.1"/>
    <property type="molecule type" value="Genomic_DNA"/>
</dbReference>
<evidence type="ECO:0000313" key="1">
    <source>
        <dbReference type="EMBL" id="OGZ02913.1"/>
    </source>
</evidence>
<gene>
    <name evidence="1" type="ORF">A3G64_02880</name>
</gene>
<evidence type="ECO:0000313" key="2">
    <source>
        <dbReference type="Proteomes" id="UP000179281"/>
    </source>
</evidence>
<dbReference type="AlphaFoldDB" id="A0A1G2CNF9"/>
<name>A0A1G2CNF9_9BACT</name>
<dbReference type="STRING" id="1798653.A3G64_02880"/>
<accession>A0A1G2CNF9</accession>
<organism evidence="1 2">
    <name type="scientific">Candidatus Liptonbacteria bacterium RIFCSPLOWO2_12_FULL_60_15</name>
    <dbReference type="NCBI Taxonomy" id="1798653"/>
    <lineage>
        <taxon>Bacteria</taxon>
        <taxon>Candidatus Liptoniibacteriota</taxon>
    </lineage>
</organism>